<evidence type="ECO:0000313" key="2">
    <source>
        <dbReference type="Proteomes" id="UP000233556"/>
    </source>
</evidence>
<reference evidence="2" key="1">
    <citation type="submission" date="2017-11" db="EMBL/GenBank/DDBJ databases">
        <authorList>
            <person name="Lima N.C."/>
            <person name="Parody-Merino A.M."/>
            <person name="Battley P.F."/>
            <person name="Fidler A.E."/>
            <person name="Prosdocimi F."/>
        </authorList>
    </citation>
    <scope>NUCLEOTIDE SEQUENCE [LARGE SCALE GENOMIC DNA]</scope>
</reference>
<name>A0A2I0TS19_LIMLA</name>
<keyword evidence="2" id="KW-1185">Reference proteome</keyword>
<sequence length="313" mass="34744">MRDGTGATAGTCAYTRLPENRKPSRRGRALELGLHTVRCGQCPSYVEDPRAGCHIPSGVNPFSTQPVFVPGIAPTHVQDLALNLVIFMRFAWAHLSSLSRPLCMASLPSSMLTAPQLGVISNLAEGVLNPTVHVADKDVKQHQSQYRPLRNTTHHWSPLGHQAIDRNSLSATIHPIPYPPSGPSVKSMSLQFRDKDIMWDRVKCFAQVQVDDTSCSSLIHQRCNLTVEDHQIYQAQFAFSEAMLTVTSHLLVFQCVLTVSRRICSMISLATEVRLIRTVNPSSPVPIRNPSAAIWKYKPSHHLKEIVQCKDKS</sequence>
<reference evidence="2" key="2">
    <citation type="submission" date="2017-12" db="EMBL/GenBank/DDBJ databases">
        <title>Genome sequence of the Bar-tailed Godwit (Limosa lapponica baueri).</title>
        <authorList>
            <person name="Lima N.C.B."/>
            <person name="Parody-Merino A.M."/>
            <person name="Battley P.F."/>
            <person name="Fidler A.E."/>
            <person name="Prosdocimi F."/>
        </authorList>
    </citation>
    <scope>NUCLEOTIDE SEQUENCE [LARGE SCALE GENOMIC DNA]</scope>
</reference>
<accession>A0A2I0TS19</accession>
<proteinExistence type="predicted"/>
<evidence type="ECO:0000313" key="1">
    <source>
        <dbReference type="EMBL" id="PKU36589.1"/>
    </source>
</evidence>
<dbReference type="Proteomes" id="UP000233556">
    <property type="component" value="Unassembled WGS sequence"/>
</dbReference>
<gene>
    <name evidence="1" type="ORF">llap_13111</name>
</gene>
<dbReference type="EMBL" id="KZ507549">
    <property type="protein sequence ID" value="PKU36589.1"/>
    <property type="molecule type" value="Genomic_DNA"/>
</dbReference>
<organism evidence="1 2">
    <name type="scientific">Limosa lapponica baueri</name>
    <dbReference type="NCBI Taxonomy" id="1758121"/>
    <lineage>
        <taxon>Eukaryota</taxon>
        <taxon>Metazoa</taxon>
        <taxon>Chordata</taxon>
        <taxon>Craniata</taxon>
        <taxon>Vertebrata</taxon>
        <taxon>Euteleostomi</taxon>
        <taxon>Archelosauria</taxon>
        <taxon>Archosauria</taxon>
        <taxon>Dinosauria</taxon>
        <taxon>Saurischia</taxon>
        <taxon>Theropoda</taxon>
        <taxon>Coelurosauria</taxon>
        <taxon>Aves</taxon>
        <taxon>Neognathae</taxon>
        <taxon>Neoaves</taxon>
        <taxon>Charadriiformes</taxon>
        <taxon>Scolopacidae</taxon>
        <taxon>Limosa</taxon>
    </lineage>
</organism>
<dbReference type="OrthoDB" id="415359at2759"/>
<dbReference type="AlphaFoldDB" id="A0A2I0TS19"/>
<protein>
    <submittedName>
        <fullName evidence="1">Uncharacterized protein</fullName>
    </submittedName>
</protein>